<dbReference type="Proteomes" id="UP000470246">
    <property type="component" value="Unassembled WGS sequence"/>
</dbReference>
<protein>
    <submittedName>
        <fullName evidence="2">Uncharacterized protein</fullName>
    </submittedName>
</protein>
<name>A0A7K3VZ75_9ACTN</name>
<reference evidence="2 3" key="1">
    <citation type="submission" date="2020-02" db="EMBL/GenBank/DDBJ databases">
        <title>Geodermatophilus sabuli CPCC 205279 I12A-02694.</title>
        <authorList>
            <person name="Jiang Z."/>
        </authorList>
    </citation>
    <scope>NUCLEOTIDE SEQUENCE [LARGE SCALE GENOMIC DNA]</scope>
    <source>
        <strain evidence="2 3">I12A-02694</strain>
    </source>
</reference>
<keyword evidence="3" id="KW-1185">Reference proteome</keyword>
<sequence length="234" mass="23052">MVRATPVAVSPSGMSIRGARLGPALVVAALLLCGCAALEGEGRLVAGSSRLTVVPAPAPFDRSPSAPASSSAPAPPDPAAPDPAAPDPAAPDPAAPDPAAPDPAASDADGVDAADLEEAAEAATVTESPMALACADVVGALTDAVVRYEAVALAEGASGGDRTAAAADMRASWQEARAAADRVGAGLPAAAAPALTAVTVLHDGLATRAILDESDADQWRDAREALQDWCRARS</sequence>
<organism evidence="2 3">
    <name type="scientific">Geodermatophilus sabuli</name>
    <dbReference type="NCBI Taxonomy" id="1564158"/>
    <lineage>
        <taxon>Bacteria</taxon>
        <taxon>Bacillati</taxon>
        <taxon>Actinomycetota</taxon>
        <taxon>Actinomycetes</taxon>
        <taxon>Geodermatophilales</taxon>
        <taxon>Geodermatophilaceae</taxon>
        <taxon>Geodermatophilus</taxon>
    </lineage>
</organism>
<gene>
    <name evidence="2" type="ORF">GCU56_08465</name>
</gene>
<dbReference type="PROSITE" id="PS51257">
    <property type="entry name" value="PROKAR_LIPOPROTEIN"/>
    <property type="match status" value="1"/>
</dbReference>
<feature type="compositionally biased region" description="Pro residues" evidence="1">
    <location>
        <begin position="73"/>
        <end position="101"/>
    </location>
</feature>
<feature type="compositionally biased region" description="Low complexity" evidence="1">
    <location>
        <begin position="59"/>
        <end position="72"/>
    </location>
</feature>
<proteinExistence type="predicted"/>
<evidence type="ECO:0000313" key="3">
    <source>
        <dbReference type="Proteomes" id="UP000470246"/>
    </source>
</evidence>
<accession>A0A7K3VZ75</accession>
<dbReference type="RefSeq" id="WP_163481079.1">
    <property type="nucleotide sequence ID" value="NZ_JAAGWF010000008.1"/>
</dbReference>
<dbReference type="AlphaFoldDB" id="A0A7K3VZ75"/>
<feature type="region of interest" description="Disordered" evidence="1">
    <location>
        <begin position="58"/>
        <end position="110"/>
    </location>
</feature>
<evidence type="ECO:0000256" key="1">
    <source>
        <dbReference type="SAM" id="MobiDB-lite"/>
    </source>
</evidence>
<evidence type="ECO:0000313" key="2">
    <source>
        <dbReference type="EMBL" id="NEK57902.1"/>
    </source>
</evidence>
<comment type="caution">
    <text evidence="2">The sequence shown here is derived from an EMBL/GenBank/DDBJ whole genome shotgun (WGS) entry which is preliminary data.</text>
</comment>
<dbReference type="EMBL" id="JAAGWF010000008">
    <property type="protein sequence ID" value="NEK57902.1"/>
    <property type="molecule type" value="Genomic_DNA"/>
</dbReference>